<sequence>MAARYTLLFMTITIQLCLLLLVLLLPPYVHSVTFDIPRFEQGSNDIYYEGDAFPSVGAIDLTMDYYYRVGKATYAKPVHLWDSSSGQLTDFTTHFTFKIDILNYTTYGHGIAFFLAPVGYQIPPNSGGGFLGLLNTTNMASLSTNQLVMVEFDSFANPWDPKVEHIGINNNSLFSAVYTSWDVRSHSGNLTHAWITYNSTTKNLTVFWTYEENPDFNVNMSSLSYQIDLRHVLPEWVTVG</sequence>
<feature type="signal peptide" evidence="3">
    <location>
        <begin position="1"/>
        <end position="31"/>
    </location>
</feature>
<evidence type="ECO:0000256" key="1">
    <source>
        <dbReference type="ARBA" id="ARBA00007606"/>
    </source>
</evidence>
<dbReference type="GO" id="GO:0030246">
    <property type="term" value="F:carbohydrate binding"/>
    <property type="evidence" value="ECO:0007669"/>
    <property type="project" value="UniProtKB-KW"/>
</dbReference>
<dbReference type="InterPro" id="IPR013320">
    <property type="entry name" value="ConA-like_dom_sf"/>
</dbReference>
<feature type="non-terminal residue" evidence="5">
    <location>
        <position position="240"/>
    </location>
</feature>
<dbReference type="PIRSF" id="PIRSF002690">
    <property type="entry name" value="L-type_lectin_plant"/>
    <property type="match status" value="1"/>
</dbReference>
<protein>
    <recommendedName>
        <fullName evidence="4">Legume lectin domain-containing protein</fullName>
    </recommendedName>
</protein>
<dbReference type="OrthoDB" id="4062651at2759"/>
<dbReference type="CDD" id="cd06899">
    <property type="entry name" value="lectin_legume_LecRK_Arcelin_ConA"/>
    <property type="match status" value="1"/>
</dbReference>
<dbReference type="AlphaFoldDB" id="A0A9Q0G685"/>
<evidence type="ECO:0000313" key="6">
    <source>
        <dbReference type="Proteomes" id="UP001141552"/>
    </source>
</evidence>
<evidence type="ECO:0000259" key="4">
    <source>
        <dbReference type="Pfam" id="PF00139"/>
    </source>
</evidence>
<name>A0A9Q0G685_9ROSI</name>
<organism evidence="5 6">
    <name type="scientific">Turnera subulata</name>
    <dbReference type="NCBI Taxonomy" id="218843"/>
    <lineage>
        <taxon>Eukaryota</taxon>
        <taxon>Viridiplantae</taxon>
        <taxon>Streptophyta</taxon>
        <taxon>Embryophyta</taxon>
        <taxon>Tracheophyta</taxon>
        <taxon>Spermatophyta</taxon>
        <taxon>Magnoliopsida</taxon>
        <taxon>eudicotyledons</taxon>
        <taxon>Gunneridae</taxon>
        <taxon>Pentapetalae</taxon>
        <taxon>rosids</taxon>
        <taxon>fabids</taxon>
        <taxon>Malpighiales</taxon>
        <taxon>Passifloraceae</taxon>
        <taxon>Turnera</taxon>
    </lineage>
</organism>
<gene>
    <name evidence="5" type="ORF">Tsubulata_049639</name>
</gene>
<dbReference type="Proteomes" id="UP001141552">
    <property type="component" value="Unassembled WGS sequence"/>
</dbReference>
<keyword evidence="3" id="KW-0732">Signal</keyword>
<evidence type="ECO:0000256" key="2">
    <source>
        <dbReference type="ARBA" id="ARBA00022734"/>
    </source>
</evidence>
<feature type="domain" description="Legume lectin" evidence="4">
    <location>
        <begin position="32"/>
        <end position="240"/>
    </location>
</feature>
<feature type="chain" id="PRO_5040214995" description="Legume lectin domain-containing protein" evidence="3">
    <location>
        <begin position="32"/>
        <end position="240"/>
    </location>
</feature>
<dbReference type="InterPro" id="IPR001220">
    <property type="entry name" value="Legume_lectin_dom"/>
</dbReference>
<keyword evidence="2" id="KW-0430">Lectin</keyword>
<dbReference type="InterPro" id="IPR016363">
    <property type="entry name" value="L-lectin"/>
</dbReference>
<dbReference type="SUPFAM" id="SSF49899">
    <property type="entry name" value="Concanavalin A-like lectins/glucanases"/>
    <property type="match status" value="1"/>
</dbReference>
<keyword evidence="6" id="KW-1185">Reference proteome</keyword>
<reference evidence="5" key="1">
    <citation type="submission" date="2022-02" db="EMBL/GenBank/DDBJ databases">
        <authorList>
            <person name="Henning P.M."/>
            <person name="McCubbin A.G."/>
            <person name="Shore J.S."/>
        </authorList>
    </citation>
    <scope>NUCLEOTIDE SEQUENCE</scope>
    <source>
        <strain evidence="5">F60SS</strain>
        <tissue evidence="5">Leaves</tissue>
    </source>
</reference>
<dbReference type="Pfam" id="PF00139">
    <property type="entry name" value="Lectin_legB"/>
    <property type="match status" value="1"/>
</dbReference>
<dbReference type="PANTHER" id="PTHR32401:SF47">
    <property type="entry name" value="LEGUME LECTIN DOMAIN-CONTAINING PROTEIN"/>
    <property type="match status" value="1"/>
</dbReference>
<comment type="caution">
    <text evidence="5">The sequence shown here is derived from an EMBL/GenBank/DDBJ whole genome shotgun (WGS) entry which is preliminary data.</text>
</comment>
<accession>A0A9Q0G685</accession>
<evidence type="ECO:0000313" key="5">
    <source>
        <dbReference type="EMBL" id="KAJ4844338.1"/>
    </source>
</evidence>
<evidence type="ECO:0000256" key="3">
    <source>
        <dbReference type="SAM" id="SignalP"/>
    </source>
</evidence>
<dbReference type="Gene3D" id="2.60.120.200">
    <property type="match status" value="1"/>
</dbReference>
<dbReference type="EMBL" id="JAKUCV010001979">
    <property type="protein sequence ID" value="KAJ4844338.1"/>
    <property type="molecule type" value="Genomic_DNA"/>
</dbReference>
<dbReference type="InterPro" id="IPR050258">
    <property type="entry name" value="Leguminous_Lectin"/>
</dbReference>
<comment type="similarity">
    <text evidence="1">Belongs to the leguminous lectin family.</text>
</comment>
<proteinExistence type="inferred from homology"/>
<reference evidence="5" key="2">
    <citation type="journal article" date="2023" name="Plants (Basel)">
        <title>Annotation of the Turnera subulata (Passifloraceae) Draft Genome Reveals the S-Locus Evolved after the Divergence of Turneroideae from Passifloroideae in a Stepwise Manner.</title>
        <authorList>
            <person name="Henning P.M."/>
            <person name="Roalson E.H."/>
            <person name="Mir W."/>
            <person name="McCubbin A.G."/>
            <person name="Shore J.S."/>
        </authorList>
    </citation>
    <scope>NUCLEOTIDE SEQUENCE</scope>
    <source>
        <strain evidence="5">F60SS</strain>
    </source>
</reference>
<dbReference type="PANTHER" id="PTHR32401">
    <property type="entry name" value="CONCANAVALIN A-LIKE LECTIN FAMILY PROTEIN"/>
    <property type="match status" value="1"/>
</dbReference>